<gene>
    <name evidence="1" type="ORF">R3W88_000765</name>
</gene>
<dbReference type="PANTHER" id="PTHR28532:SF1">
    <property type="entry name" value="ORAL CANCER OVEREXPRESSED 1"/>
    <property type="match status" value="1"/>
</dbReference>
<proteinExistence type="predicted"/>
<evidence type="ECO:0000313" key="1">
    <source>
        <dbReference type="EMBL" id="KAK4737068.1"/>
    </source>
</evidence>
<keyword evidence="2" id="KW-1185">Reference proteome</keyword>
<accession>A0AAV9MI07</accession>
<protein>
    <recommendedName>
        <fullName evidence="3">Essential protein Yae1 N-terminal domain-containing protein</fullName>
    </recommendedName>
</protein>
<name>A0AAV9MI07_9SOLN</name>
<reference evidence="1 2" key="1">
    <citation type="submission" date="2023-10" db="EMBL/GenBank/DDBJ databases">
        <title>Genome-Wide Identification Analysis in wild type Solanum Pinnatisectum Reveals Some Genes Defensing Phytophthora Infestans.</title>
        <authorList>
            <person name="Sun C."/>
        </authorList>
    </citation>
    <scope>NUCLEOTIDE SEQUENCE [LARGE SCALE GENOMIC DNA]</scope>
    <source>
        <strain evidence="1">LQN</strain>
        <tissue evidence="1">Leaf</tissue>
    </source>
</reference>
<comment type="caution">
    <text evidence="1">The sequence shown here is derived from an EMBL/GenBank/DDBJ whole genome shotgun (WGS) entry which is preliminary data.</text>
</comment>
<evidence type="ECO:0000313" key="2">
    <source>
        <dbReference type="Proteomes" id="UP001311915"/>
    </source>
</evidence>
<dbReference type="PANTHER" id="PTHR28532">
    <property type="entry name" value="GEO13458P1"/>
    <property type="match status" value="1"/>
</dbReference>
<organism evidence="1 2">
    <name type="scientific">Solanum pinnatisectum</name>
    <name type="common">tansyleaf nightshade</name>
    <dbReference type="NCBI Taxonomy" id="50273"/>
    <lineage>
        <taxon>Eukaryota</taxon>
        <taxon>Viridiplantae</taxon>
        <taxon>Streptophyta</taxon>
        <taxon>Embryophyta</taxon>
        <taxon>Tracheophyta</taxon>
        <taxon>Spermatophyta</taxon>
        <taxon>Magnoliopsida</taxon>
        <taxon>eudicotyledons</taxon>
        <taxon>Gunneridae</taxon>
        <taxon>Pentapetalae</taxon>
        <taxon>asterids</taxon>
        <taxon>lamiids</taxon>
        <taxon>Solanales</taxon>
        <taxon>Solanaceae</taxon>
        <taxon>Solanoideae</taxon>
        <taxon>Solaneae</taxon>
        <taxon>Solanum</taxon>
    </lineage>
</organism>
<evidence type="ECO:0008006" key="3">
    <source>
        <dbReference type="Google" id="ProtNLM"/>
    </source>
</evidence>
<dbReference type="AlphaFoldDB" id="A0AAV9MI07"/>
<dbReference type="EMBL" id="JAWPEI010000001">
    <property type="protein sequence ID" value="KAK4737068.1"/>
    <property type="molecule type" value="Genomic_DNA"/>
</dbReference>
<sequence>MTKEGVLPFESICKASLSSDNPYLIEYIIDLSLNLEDTHYKVGYSDGYSNGLASGRDEGREVWLKSGFEMGEELGYYRGFFDVWNAAIVVQPNSFLSYSVIDIVYSLRLKFRAICAMLNVKLEYNGYPIASDVENLGF</sequence>
<dbReference type="InterPro" id="IPR052436">
    <property type="entry name" value="LTO1_adapter"/>
</dbReference>
<dbReference type="Proteomes" id="UP001311915">
    <property type="component" value="Unassembled WGS sequence"/>
</dbReference>